<dbReference type="Proteomes" id="UP000292685">
    <property type="component" value="Unassembled WGS sequence"/>
</dbReference>
<dbReference type="OrthoDB" id="9801997at2"/>
<dbReference type="RefSeq" id="WP_130451450.1">
    <property type="nucleotide sequence ID" value="NZ_SHLA01000001.1"/>
</dbReference>
<reference evidence="2 3" key="1">
    <citation type="submission" date="2019-02" db="EMBL/GenBank/DDBJ databases">
        <title>Sequencing the genomes of 1000 actinobacteria strains.</title>
        <authorList>
            <person name="Klenk H.-P."/>
        </authorList>
    </citation>
    <scope>NUCLEOTIDE SEQUENCE [LARGE SCALE GENOMIC DNA]</scope>
    <source>
        <strain evidence="2 3">DSM 17364</strain>
    </source>
</reference>
<sequence length="144" mass="16005">MTRMNMFSANRAGYAAARGLEEHVRSAVPEDLYEIVKLRASILNGCSFCTDMHSRDGLERGTPAAKLFGVAAWHESPHFDDRERAVLRLTDAVTRLAPEGVPDDVWDEAMLHFPEGEVGELVLAIATINVWNRIAITTRLEPMA</sequence>
<organism evidence="2 3">
    <name type="scientific">Zhihengliuella halotolerans</name>
    <dbReference type="NCBI Taxonomy" id="370736"/>
    <lineage>
        <taxon>Bacteria</taxon>
        <taxon>Bacillati</taxon>
        <taxon>Actinomycetota</taxon>
        <taxon>Actinomycetes</taxon>
        <taxon>Micrococcales</taxon>
        <taxon>Micrococcaceae</taxon>
        <taxon>Zhihengliuella</taxon>
    </lineage>
</organism>
<protein>
    <submittedName>
        <fullName evidence="2">AhpD family alkylhydroperoxidase</fullName>
    </submittedName>
</protein>
<evidence type="ECO:0000259" key="1">
    <source>
        <dbReference type="Pfam" id="PF02627"/>
    </source>
</evidence>
<gene>
    <name evidence="2" type="ORF">EV380_2547</name>
</gene>
<keyword evidence="2" id="KW-0560">Oxidoreductase</keyword>
<dbReference type="AlphaFoldDB" id="A0A4Q8AF64"/>
<dbReference type="PANTHER" id="PTHR34846">
    <property type="entry name" value="4-CARBOXYMUCONOLACTONE DECARBOXYLASE FAMILY PROTEIN (AFU_ORTHOLOGUE AFUA_6G11590)"/>
    <property type="match status" value="1"/>
</dbReference>
<name>A0A4Q8AF64_9MICC</name>
<dbReference type="Pfam" id="PF02627">
    <property type="entry name" value="CMD"/>
    <property type="match status" value="1"/>
</dbReference>
<keyword evidence="2" id="KW-0575">Peroxidase</keyword>
<dbReference type="NCBIfam" id="TIGR00778">
    <property type="entry name" value="ahpD_dom"/>
    <property type="match status" value="1"/>
</dbReference>
<dbReference type="SUPFAM" id="SSF69118">
    <property type="entry name" value="AhpD-like"/>
    <property type="match status" value="1"/>
</dbReference>
<accession>A0A4Q8AF64</accession>
<dbReference type="EMBL" id="SHLA01000001">
    <property type="protein sequence ID" value="RZU62942.1"/>
    <property type="molecule type" value="Genomic_DNA"/>
</dbReference>
<evidence type="ECO:0000313" key="2">
    <source>
        <dbReference type="EMBL" id="RZU62942.1"/>
    </source>
</evidence>
<evidence type="ECO:0000313" key="3">
    <source>
        <dbReference type="Proteomes" id="UP000292685"/>
    </source>
</evidence>
<dbReference type="Gene3D" id="1.20.1290.10">
    <property type="entry name" value="AhpD-like"/>
    <property type="match status" value="1"/>
</dbReference>
<dbReference type="InterPro" id="IPR003779">
    <property type="entry name" value="CMD-like"/>
</dbReference>
<proteinExistence type="predicted"/>
<dbReference type="PANTHER" id="PTHR34846:SF7">
    <property type="entry name" value="BLL7811 PROTEIN"/>
    <property type="match status" value="1"/>
</dbReference>
<comment type="caution">
    <text evidence="2">The sequence shown here is derived from an EMBL/GenBank/DDBJ whole genome shotgun (WGS) entry which is preliminary data.</text>
</comment>
<keyword evidence="3" id="KW-1185">Reference proteome</keyword>
<feature type="domain" description="Carboxymuconolactone decarboxylase-like" evidence="1">
    <location>
        <begin position="23"/>
        <end position="91"/>
    </location>
</feature>
<dbReference type="InterPro" id="IPR004675">
    <property type="entry name" value="AhpD_core"/>
</dbReference>
<dbReference type="InterPro" id="IPR029032">
    <property type="entry name" value="AhpD-like"/>
</dbReference>
<dbReference type="GO" id="GO:0051920">
    <property type="term" value="F:peroxiredoxin activity"/>
    <property type="evidence" value="ECO:0007669"/>
    <property type="project" value="InterPro"/>
</dbReference>